<gene>
    <name evidence="1" type="ORF">R1flu_026663</name>
</gene>
<protein>
    <submittedName>
        <fullName evidence="1">Uncharacterized protein</fullName>
    </submittedName>
</protein>
<dbReference type="AlphaFoldDB" id="A0ABD1XGJ9"/>
<reference evidence="1 2" key="1">
    <citation type="submission" date="2024-09" db="EMBL/GenBank/DDBJ databases">
        <title>Chromosome-scale assembly of Riccia fluitans.</title>
        <authorList>
            <person name="Paukszto L."/>
            <person name="Sawicki J."/>
            <person name="Karawczyk K."/>
            <person name="Piernik-Szablinska J."/>
            <person name="Szczecinska M."/>
            <person name="Mazdziarz M."/>
        </authorList>
    </citation>
    <scope>NUCLEOTIDE SEQUENCE [LARGE SCALE GENOMIC DNA]</scope>
    <source>
        <strain evidence="1">Rf_01</strain>
        <tissue evidence="1">Aerial parts of the thallus</tissue>
    </source>
</reference>
<evidence type="ECO:0000313" key="1">
    <source>
        <dbReference type="EMBL" id="KAL2608090.1"/>
    </source>
</evidence>
<dbReference type="EMBL" id="JBHFFA010000008">
    <property type="protein sequence ID" value="KAL2608090.1"/>
    <property type="molecule type" value="Genomic_DNA"/>
</dbReference>
<organism evidence="1 2">
    <name type="scientific">Riccia fluitans</name>
    <dbReference type="NCBI Taxonomy" id="41844"/>
    <lineage>
        <taxon>Eukaryota</taxon>
        <taxon>Viridiplantae</taxon>
        <taxon>Streptophyta</taxon>
        <taxon>Embryophyta</taxon>
        <taxon>Marchantiophyta</taxon>
        <taxon>Marchantiopsida</taxon>
        <taxon>Marchantiidae</taxon>
        <taxon>Marchantiales</taxon>
        <taxon>Ricciaceae</taxon>
        <taxon>Riccia</taxon>
    </lineage>
</organism>
<keyword evidence="2" id="KW-1185">Reference proteome</keyword>
<accession>A0ABD1XGJ9</accession>
<evidence type="ECO:0000313" key="2">
    <source>
        <dbReference type="Proteomes" id="UP001605036"/>
    </source>
</evidence>
<proteinExistence type="predicted"/>
<sequence length="83" mass="9582">MPFTEGGRIQSLFGYFSLHIRRSLRIRDVEELNNKLVSDKAKVREDGFKTLQNFLQSTGDSSLWTLLDGETARLDHHGRICCR</sequence>
<comment type="caution">
    <text evidence="1">The sequence shown here is derived from an EMBL/GenBank/DDBJ whole genome shotgun (WGS) entry which is preliminary data.</text>
</comment>
<name>A0ABD1XGJ9_9MARC</name>
<dbReference type="Proteomes" id="UP001605036">
    <property type="component" value="Unassembled WGS sequence"/>
</dbReference>